<protein>
    <recommendedName>
        <fullName evidence="3">DUF2252 domain-containing protein</fullName>
    </recommendedName>
</protein>
<organism evidence="1 2">
    <name type="scientific">Spirilliplanes yamanashiensis</name>
    <dbReference type="NCBI Taxonomy" id="42233"/>
    <lineage>
        <taxon>Bacteria</taxon>
        <taxon>Bacillati</taxon>
        <taxon>Actinomycetota</taxon>
        <taxon>Actinomycetes</taxon>
        <taxon>Micromonosporales</taxon>
        <taxon>Micromonosporaceae</taxon>
        <taxon>Spirilliplanes</taxon>
    </lineage>
</organism>
<gene>
    <name evidence="1" type="ORF">Sya03_34050</name>
</gene>
<proteinExistence type="predicted"/>
<dbReference type="Proteomes" id="UP000652013">
    <property type="component" value="Unassembled WGS sequence"/>
</dbReference>
<sequence length="436" mass="47808">MTSNERAGLIADVLTREFGELMALDPASFRRKFRKMAASPFAFYRGSAALFYADMTGAYADDSFLTPQTGRVWIHGDLHAENFGTYMNASGQLVFNVNDFDEAYVGPFTWDLRRFAASVALIGYAKALSDDVIGELVTTFTRAYLGELRGIARDGDDTIGSITLDTADGVLRQVLQRARLNTRVDLLSTQTTVDDYERRFSLGDGVFEVDADGRAAVTAAFEQYLGTLPAAGTVRPVETHIKDIVLRKGVGIGSAGLPSYNLLLEGHTQALENDVVIYMKQAQVPSVARHIDDDRVRSYFRHQGHRTAESQRALQAYADPWLGFTELDGVGQLVAEVSPYAADLDWADVNEPAELTGVVHDLGVAVARMHSVADDESSHDLVDFSTEEAIVAEVEKDEAGFVDHLVGFAHEYGARARADHQEFVDLFRNGRLPGLG</sequence>
<keyword evidence="2" id="KW-1185">Reference proteome</keyword>
<dbReference type="InterPro" id="IPR018721">
    <property type="entry name" value="DUF2252"/>
</dbReference>
<dbReference type="Pfam" id="PF10009">
    <property type="entry name" value="DUF2252"/>
    <property type="match status" value="1"/>
</dbReference>
<dbReference type="AlphaFoldDB" id="A0A8J3Y8V4"/>
<dbReference type="InterPro" id="IPR011009">
    <property type="entry name" value="Kinase-like_dom_sf"/>
</dbReference>
<dbReference type="PANTHER" id="PTHR39441:SF1">
    <property type="entry name" value="DUF2252 DOMAIN-CONTAINING PROTEIN"/>
    <property type="match status" value="1"/>
</dbReference>
<dbReference type="SUPFAM" id="SSF56112">
    <property type="entry name" value="Protein kinase-like (PK-like)"/>
    <property type="match status" value="1"/>
</dbReference>
<evidence type="ECO:0000313" key="1">
    <source>
        <dbReference type="EMBL" id="GIJ04053.1"/>
    </source>
</evidence>
<dbReference type="EMBL" id="BOOY01000026">
    <property type="protein sequence ID" value="GIJ04053.1"/>
    <property type="molecule type" value="Genomic_DNA"/>
</dbReference>
<evidence type="ECO:0000313" key="2">
    <source>
        <dbReference type="Proteomes" id="UP000652013"/>
    </source>
</evidence>
<dbReference type="PANTHER" id="PTHR39441">
    <property type="entry name" value="DUF2252 DOMAIN-CONTAINING PROTEIN"/>
    <property type="match status" value="1"/>
</dbReference>
<accession>A0A8J3Y8V4</accession>
<dbReference type="RefSeq" id="WP_203939309.1">
    <property type="nucleotide sequence ID" value="NZ_BAAAGJ010000002.1"/>
</dbReference>
<name>A0A8J3Y8V4_9ACTN</name>
<comment type="caution">
    <text evidence="1">The sequence shown here is derived from an EMBL/GenBank/DDBJ whole genome shotgun (WGS) entry which is preliminary data.</text>
</comment>
<reference evidence="1" key="1">
    <citation type="submission" date="2021-01" db="EMBL/GenBank/DDBJ databases">
        <title>Whole genome shotgun sequence of Spirilliplanes yamanashiensis NBRC 15828.</title>
        <authorList>
            <person name="Komaki H."/>
            <person name="Tamura T."/>
        </authorList>
    </citation>
    <scope>NUCLEOTIDE SEQUENCE</scope>
    <source>
        <strain evidence="1">NBRC 15828</strain>
    </source>
</reference>
<evidence type="ECO:0008006" key="3">
    <source>
        <dbReference type="Google" id="ProtNLM"/>
    </source>
</evidence>